<comment type="subcellular location">
    <subcellularLocation>
        <location evidence="1">Cell membrane</location>
    </subcellularLocation>
</comment>
<dbReference type="AlphaFoldDB" id="A0A2W5K5B7"/>
<dbReference type="GO" id="GO:0005886">
    <property type="term" value="C:plasma membrane"/>
    <property type="evidence" value="ECO:0007669"/>
    <property type="project" value="UniProtKB-SubCell"/>
</dbReference>
<evidence type="ECO:0000256" key="4">
    <source>
        <dbReference type="ARBA" id="ARBA00022679"/>
    </source>
</evidence>
<sequence>MRSAPIPRPICVCVPARNEAERLPRLLRALAAQDWPDVLPVVIALNNTTDGSRETVERLARDLVGTLAIHVDERTFPPESAHAGSARRRAAEIGMEILGGDERGVLLTTDADARPPADWARRNVEAIGRGVDLVGGALVLDDEEPVSPHVRSRWDALAAYWRAVRAIEDAIDPVPWDSPPRHGDHTGASLAATVEACRAVGGFPAVPLGEDAAFATAARTKGFRLAHPADVWTRVSARIEARAVGGMAATMRGLAQGEAAAMSVPSLEQWRSRAVWRRGIRLSGGDPAVATLESELPPITCDVVVAPPSPEVAA</sequence>
<gene>
    <name evidence="7" type="ORF">DI565_19385</name>
</gene>
<dbReference type="CDD" id="cd00761">
    <property type="entry name" value="Glyco_tranf_GTA_type"/>
    <property type="match status" value="1"/>
</dbReference>
<evidence type="ECO:0000313" key="7">
    <source>
        <dbReference type="EMBL" id="PZQ10744.1"/>
    </source>
</evidence>
<dbReference type="PANTHER" id="PTHR43646:SF2">
    <property type="entry name" value="GLYCOSYLTRANSFERASE 2-LIKE DOMAIN-CONTAINING PROTEIN"/>
    <property type="match status" value="1"/>
</dbReference>
<evidence type="ECO:0000256" key="2">
    <source>
        <dbReference type="ARBA" id="ARBA00022475"/>
    </source>
</evidence>
<evidence type="ECO:0000313" key="8">
    <source>
        <dbReference type="Proteomes" id="UP000249577"/>
    </source>
</evidence>
<dbReference type="Pfam" id="PF00535">
    <property type="entry name" value="Glycos_transf_2"/>
    <property type="match status" value="1"/>
</dbReference>
<proteinExistence type="predicted"/>
<accession>A0A2W5K5B7</accession>
<dbReference type="InterPro" id="IPR001173">
    <property type="entry name" value="Glyco_trans_2-like"/>
</dbReference>
<keyword evidence="4 7" id="KW-0808">Transferase</keyword>
<dbReference type="PANTHER" id="PTHR43646">
    <property type="entry name" value="GLYCOSYLTRANSFERASE"/>
    <property type="match status" value="1"/>
</dbReference>
<evidence type="ECO:0000256" key="1">
    <source>
        <dbReference type="ARBA" id="ARBA00004236"/>
    </source>
</evidence>
<comment type="caution">
    <text evidence="7">The sequence shown here is derived from an EMBL/GenBank/DDBJ whole genome shotgun (WGS) entry which is preliminary data.</text>
</comment>
<dbReference type="InterPro" id="IPR029044">
    <property type="entry name" value="Nucleotide-diphossugar_trans"/>
</dbReference>
<keyword evidence="3" id="KW-0328">Glycosyltransferase</keyword>
<dbReference type="Proteomes" id="UP000249577">
    <property type="component" value="Unassembled WGS sequence"/>
</dbReference>
<evidence type="ECO:0000259" key="6">
    <source>
        <dbReference type="Pfam" id="PF00535"/>
    </source>
</evidence>
<evidence type="ECO:0000256" key="3">
    <source>
        <dbReference type="ARBA" id="ARBA00022676"/>
    </source>
</evidence>
<dbReference type="SUPFAM" id="SSF53448">
    <property type="entry name" value="Nucleotide-diphospho-sugar transferases"/>
    <property type="match status" value="1"/>
</dbReference>
<reference evidence="7 8" key="1">
    <citation type="submission" date="2017-08" db="EMBL/GenBank/DDBJ databases">
        <title>Infants hospitalized years apart are colonized by the same room-sourced microbial strains.</title>
        <authorList>
            <person name="Brooks B."/>
            <person name="Olm M.R."/>
            <person name="Firek B.A."/>
            <person name="Baker R."/>
            <person name="Thomas B.C."/>
            <person name="Morowitz M.J."/>
            <person name="Banfield J.F."/>
        </authorList>
    </citation>
    <scope>NUCLEOTIDE SEQUENCE [LARGE SCALE GENOMIC DNA]</scope>
    <source>
        <strain evidence="7">S2_005_003_R2_43</strain>
    </source>
</reference>
<feature type="domain" description="Glycosyltransferase 2-like" evidence="6">
    <location>
        <begin position="11"/>
        <end position="154"/>
    </location>
</feature>
<protein>
    <submittedName>
        <fullName evidence="7">Glycosyl transferase family 2</fullName>
    </submittedName>
</protein>
<dbReference type="Gene3D" id="3.90.550.10">
    <property type="entry name" value="Spore Coat Polysaccharide Biosynthesis Protein SpsA, Chain A"/>
    <property type="match status" value="1"/>
</dbReference>
<keyword evidence="2" id="KW-1003">Cell membrane</keyword>
<name>A0A2W5K5B7_ANCNO</name>
<keyword evidence="5" id="KW-0472">Membrane</keyword>
<evidence type="ECO:0000256" key="5">
    <source>
        <dbReference type="ARBA" id="ARBA00023136"/>
    </source>
</evidence>
<organism evidence="7 8">
    <name type="scientific">Ancylobacter novellus</name>
    <name type="common">Thiobacillus novellus</name>
    <dbReference type="NCBI Taxonomy" id="921"/>
    <lineage>
        <taxon>Bacteria</taxon>
        <taxon>Pseudomonadati</taxon>
        <taxon>Pseudomonadota</taxon>
        <taxon>Alphaproteobacteria</taxon>
        <taxon>Hyphomicrobiales</taxon>
        <taxon>Xanthobacteraceae</taxon>
        <taxon>Ancylobacter</taxon>
    </lineage>
</organism>
<dbReference type="EMBL" id="QFPN01000014">
    <property type="protein sequence ID" value="PZQ10744.1"/>
    <property type="molecule type" value="Genomic_DNA"/>
</dbReference>
<dbReference type="GO" id="GO:0016757">
    <property type="term" value="F:glycosyltransferase activity"/>
    <property type="evidence" value="ECO:0007669"/>
    <property type="project" value="UniProtKB-KW"/>
</dbReference>